<keyword evidence="3" id="KW-1185">Reference proteome</keyword>
<accession>A0A3N2DA82</accession>
<feature type="region of interest" description="Disordered" evidence="1">
    <location>
        <begin position="30"/>
        <end position="56"/>
    </location>
</feature>
<feature type="compositionally biased region" description="Basic and acidic residues" evidence="1">
    <location>
        <begin position="240"/>
        <end position="262"/>
    </location>
</feature>
<feature type="compositionally biased region" description="Polar residues" evidence="1">
    <location>
        <begin position="269"/>
        <end position="289"/>
    </location>
</feature>
<organism evidence="2 3">
    <name type="scientific">Salana multivorans</name>
    <dbReference type="NCBI Taxonomy" id="120377"/>
    <lineage>
        <taxon>Bacteria</taxon>
        <taxon>Bacillati</taxon>
        <taxon>Actinomycetota</taxon>
        <taxon>Actinomycetes</taxon>
        <taxon>Micrococcales</taxon>
        <taxon>Beutenbergiaceae</taxon>
        <taxon>Salana</taxon>
    </lineage>
</organism>
<protein>
    <submittedName>
        <fullName evidence="2">Uncharacterized protein</fullName>
    </submittedName>
</protein>
<comment type="caution">
    <text evidence="2">The sequence shown here is derived from an EMBL/GenBank/DDBJ whole genome shotgun (WGS) entry which is preliminary data.</text>
</comment>
<evidence type="ECO:0000313" key="2">
    <source>
        <dbReference type="EMBL" id="ROR96715.1"/>
    </source>
</evidence>
<dbReference type="Proteomes" id="UP000275356">
    <property type="component" value="Unassembled WGS sequence"/>
</dbReference>
<feature type="region of interest" description="Disordered" evidence="1">
    <location>
        <begin position="131"/>
        <end position="308"/>
    </location>
</feature>
<dbReference type="AlphaFoldDB" id="A0A3N2DA82"/>
<proteinExistence type="predicted"/>
<evidence type="ECO:0000313" key="3">
    <source>
        <dbReference type="Proteomes" id="UP000275356"/>
    </source>
</evidence>
<gene>
    <name evidence="2" type="ORF">EDD28_1306</name>
</gene>
<sequence length="308" mass="34019">MRSSDVQPDIVPGQRVRHRRWMRRTRIRVGTTVDRAGADPGVRTEPNPVRPATADIPVPWPCSARCRGRDRDRHGDRGWHGGHVRGQHGGHVRGQHEAVTDTMSWPARCRDRGPSLPIQPRVRTRCIPPAQGSASCLVSGGSRMRPIRRTRRVSADTRLRSPAPSPRHRHMRQPRTAPGPYRAGRRPTPGRVSADTRLRSPAPSPRHRHMRQPRTAPGPRRAGRRPHPSAYPPAHRRRATRSEDPGPAHEASDSRYSFDRRTSAIGPSPSGSPTRIVSCSSTHQPSKPTAASAATIAGRSTFPRPSGT</sequence>
<reference evidence="2 3" key="1">
    <citation type="submission" date="2018-11" db="EMBL/GenBank/DDBJ databases">
        <title>Sequencing the genomes of 1000 actinobacteria strains.</title>
        <authorList>
            <person name="Klenk H.-P."/>
        </authorList>
    </citation>
    <scope>NUCLEOTIDE SEQUENCE [LARGE SCALE GENOMIC DNA]</scope>
    <source>
        <strain evidence="2 3">DSM 13521</strain>
    </source>
</reference>
<name>A0A3N2DA82_9MICO</name>
<dbReference type="EMBL" id="RKHQ01000001">
    <property type="protein sequence ID" value="ROR96715.1"/>
    <property type="molecule type" value="Genomic_DNA"/>
</dbReference>
<evidence type="ECO:0000256" key="1">
    <source>
        <dbReference type="SAM" id="MobiDB-lite"/>
    </source>
</evidence>